<dbReference type="EMBL" id="CP133218">
    <property type="protein sequence ID" value="WML89847.1"/>
    <property type="molecule type" value="Genomic_DNA"/>
</dbReference>
<proteinExistence type="predicted"/>
<organism evidence="1 2">
    <name type="scientific">Thiothrix lacustris</name>
    <dbReference type="NCBI Taxonomy" id="525917"/>
    <lineage>
        <taxon>Bacteria</taxon>
        <taxon>Pseudomonadati</taxon>
        <taxon>Pseudomonadota</taxon>
        <taxon>Gammaproteobacteria</taxon>
        <taxon>Thiotrichales</taxon>
        <taxon>Thiotrichaceae</taxon>
        <taxon>Thiothrix</taxon>
    </lineage>
</organism>
<accession>A0ABY9MMS9</accession>
<dbReference type="Proteomes" id="UP001236657">
    <property type="component" value="Chromosome"/>
</dbReference>
<gene>
    <name evidence="1" type="ORF">RCF98_12800</name>
</gene>
<keyword evidence="2" id="KW-1185">Reference proteome</keyword>
<name>A0ABY9MMS9_9GAMM</name>
<sequence length="94" mass="10929">MFEWLNKQGVRSSEGFEVQCISRYEMEYREGNNVLTLEGDIGKSGGKACFILDKSSIDYWDNDIMKRDFSDEKKQEILGNFILALNFQNVNVVY</sequence>
<evidence type="ECO:0000313" key="2">
    <source>
        <dbReference type="Proteomes" id="UP001236657"/>
    </source>
</evidence>
<dbReference type="RefSeq" id="WP_308894125.1">
    <property type="nucleotide sequence ID" value="NZ_CP133218.1"/>
</dbReference>
<reference evidence="1 2" key="1">
    <citation type="submission" date="2023-08" db="EMBL/GenBank/DDBJ databases">
        <title>New molecular markers tilS and rpoB for phylogenetic and monitoring studies of the genus Thiothrix biodiversity.</title>
        <authorList>
            <person name="Ravin N.V."/>
            <person name="Smolyakov D."/>
            <person name="Markov N.D."/>
            <person name="Beletsky A.V."/>
            <person name="Mardanov A.V."/>
            <person name="Rudenko T.S."/>
            <person name="Grabovich M.Y."/>
        </authorList>
    </citation>
    <scope>NUCLEOTIDE SEQUENCE [LARGE SCALE GENOMIC DNA]</scope>
    <source>
        <strain evidence="1 2">MK1</strain>
    </source>
</reference>
<protein>
    <submittedName>
        <fullName evidence="1">Uncharacterized protein</fullName>
    </submittedName>
</protein>
<evidence type="ECO:0000313" key="1">
    <source>
        <dbReference type="EMBL" id="WML89847.1"/>
    </source>
</evidence>